<gene>
    <name evidence="1" type="ORF">CK203_060595</name>
</gene>
<reference evidence="1 2" key="1">
    <citation type="journal article" date="2018" name="PLoS Genet.">
        <title>Population sequencing reveals clonal diversity and ancestral inbreeding in the grapevine cultivar Chardonnay.</title>
        <authorList>
            <person name="Roach M.J."/>
            <person name="Johnson D.L."/>
            <person name="Bohlmann J."/>
            <person name="van Vuuren H.J."/>
            <person name="Jones S.J."/>
            <person name="Pretorius I.S."/>
            <person name="Schmidt S.A."/>
            <person name="Borneman A.R."/>
        </authorList>
    </citation>
    <scope>NUCLEOTIDE SEQUENCE [LARGE SCALE GENOMIC DNA]</scope>
    <source>
        <strain evidence="2">cv. Chardonnay</strain>
        <tissue evidence="1">Leaf</tissue>
    </source>
</reference>
<sequence>MMQRGHKGDNIWRAPPKMERDVLTSSLQESPITCLYLGWRGPWVSSAPSSHPGCQARNVEFVTGMIKSIPELVWNGDINDRKIFSIAILNRQEKIFNLLHGLSNVKKMKVTSADDRFGNNMLHLAAMLAPSDQLDGISGAALQMQRELQWFKEVESIVPPICKDVLNSDGKKPSEVFSQQHANLVKEGEKWMKEIATSSSFVAALTVTIIVDVPGNSDITICRKQIPHAVAHKADNWPFDPFHLYCSHDDSLLCCPCYFTKEKLNQSGYDPDYFTCLCSGDPICIIAISPSC</sequence>
<protein>
    <recommendedName>
        <fullName evidence="3">PGG domain-containing protein</fullName>
    </recommendedName>
</protein>
<comment type="caution">
    <text evidence="1">The sequence shown here is derived from an EMBL/GenBank/DDBJ whole genome shotgun (WGS) entry which is preliminary data.</text>
</comment>
<accession>A0A438FTT4</accession>
<proteinExistence type="predicted"/>
<evidence type="ECO:0000313" key="2">
    <source>
        <dbReference type="Proteomes" id="UP000288805"/>
    </source>
</evidence>
<dbReference type="EMBL" id="QGNW01000742">
    <property type="protein sequence ID" value="RVW63363.1"/>
    <property type="molecule type" value="Genomic_DNA"/>
</dbReference>
<dbReference type="PANTHER" id="PTHR24177">
    <property type="entry name" value="CASKIN"/>
    <property type="match status" value="1"/>
</dbReference>
<organism evidence="1 2">
    <name type="scientific">Vitis vinifera</name>
    <name type="common">Grape</name>
    <dbReference type="NCBI Taxonomy" id="29760"/>
    <lineage>
        <taxon>Eukaryota</taxon>
        <taxon>Viridiplantae</taxon>
        <taxon>Streptophyta</taxon>
        <taxon>Embryophyta</taxon>
        <taxon>Tracheophyta</taxon>
        <taxon>Spermatophyta</taxon>
        <taxon>Magnoliopsida</taxon>
        <taxon>eudicotyledons</taxon>
        <taxon>Gunneridae</taxon>
        <taxon>Pentapetalae</taxon>
        <taxon>rosids</taxon>
        <taxon>Vitales</taxon>
        <taxon>Vitaceae</taxon>
        <taxon>Viteae</taxon>
        <taxon>Vitis</taxon>
    </lineage>
</organism>
<dbReference type="Proteomes" id="UP000288805">
    <property type="component" value="Unassembled WGS sequence"/>
</dbReference>
<name>A0A438FTT4_VITVI</name>
<evidence type="ECO:0008006" key="3">
    <source>
        <dbReference type="Google" id="ProtNLM"/>
    </source>
</evidence>
<dbReference type="AlphaFoldDB" id="A0A438FTT4"/>
<evidence type="ECO:0000313" key="1">
    <source>
        <dbReference type="EMBL" id="RVW63363.1"/>
    </source>
</evidence>
<dbReference type="PANTHER" id="PTHR24177:SF329">
    <property type="entry name" value="ANKYRIN REPEAT PROTEIN"/>
    <property type="match status" value="1"/>
</dbReference>